<comment type="cofactor">
    <cofactor evidence="6">
        <name>Zn(2+)</name>
        <dbReference type="ChEBI" id="CHEBI:29105"/>
    </cofactor>
    <text evidence="6">Binds 2 Zn(2+) ions per subunit.</text>
</comment>
<feature type="binding site" evidence="6">
    <location>
        <position position="321"/>
    </location>
    <ligand>
        <name>Zn(2+)</name>
        <dbReference type="ChEBI" id="CHEBI:29105"/>
        <label>1</label>
    </ligand>
</feature>
<feature type="binding site" evidence="6">
    <location>
        <position position="76"/>
    </location>
    <ligand>
        <name>Zn(2+)</name>
        <dbReference type="ChEBI" id="CHEBI:29105"/>
        <label>1</label>
    </ligand>
</feature>
<dbReference type="Gene3D" id="3.20.20.140">
    <property type="entry name" value="Metal-dependent hydrolases"/>
    <property type="match status" value="1"/>
</dbReference>
<dbReference type="SUPFAM" id="SSF51556">
    <property type="entry name" value="Metallo-dependent hydrolases"/>
    <property type="match status" value="1"/>
</dbReference>
<comment type="caution">
    <text evidence="8">The sequence shown here is derived from an EMBL/GenBank/DDBJ whole genome shotgun (WGS) entry which is preliminary data.</text>
</comment>
<dbReference type="Pfam" id="PF12890">
    <property type="entry name" value="DHOase"/>
    <property type="match status" value="1"/>
</dbReference>
<evidence type="ECO:0000313" key="8">
    <source>
        <dbReference type="EMBL" id="TQL42645.1"/>
    </source>
</evidence>
<evidence type="ECO:0000313" key="9">
    <source>
        <dbReference type="Proteomes" id="UP000319094"/>
    </source>
</evidence>
<feature type="binding site" evidence="6">
    <location>
        <position position="248"/>
    </location>
    <ligand>
        <name>Zn(2+)</name>
        <dbReference type="ChEBI" id="CHEBI:29105"/>
        <label>2</label>
    </ligand>
</feature>
<comment type="pathway">
    <text evidence="6">Pyrimidine metabolism; UMP biosynthesis via de novo pathway; (S)-dihydroorotate from bicarbonate: step 3/3.</text>
</comment>
<dbReference type="NCBIfam" id="NF006836">
    <property type="entry name" value="PRK09357.1-1"/>
    <property type="match status" value="1"/>
</dbReference>
<feature type="binding site" evidence="6">
    <location>
        <position position="195"/>
    </location>
    <ligand>
        <name>Zn(2+)</name>
        <dbReference type="ChEBI" id="CHEBI:29105"/>
        <label>2</label>
    </ligand>
</feature>
<dbReference type="GO" id="GO:0004038">
    <property type="term" value="F:allantoinase activity"/>
    <property type="evidence" value="ECO:0007669"/>
    <property type="project" value="TreeGrafter"/>
</dbReference>
<dbReference type="GO" id="GO:0008270">
    <property type="term" value="F:zinc ion binding"/>
    <property type="evidence" value="ECO:0007669"/>
    <property type="project" value="UniProtKB-UniRule"/>
</dbReference>
<dbReference type="InterPro" id="IPR002195">
    <property type="entry name" value="Dihydroorotase_CS"/>
</dbReference>
<evidence type="ECO:0000256" key="4">
    <source>
        <dbReference type="ARBA" id="ARBA00022801"/>
    </source>
</evidence>
<dbReference type="OrthoDB" id="9803027at2"/>
<accession>A0A542Y3I7</accession>
<comment type="similarity">
    <text evidence="2 6">Belongs to the metallo-dependent hydrolases superfamily. DHOase family. Class I DHOase subfamily.</text>
</comment>
<comment type="function">
    <text evidence="1 6">Catalyzes the reversible cyclization of carbamoyl aspartate to dihydroorotate.</text>
</comment>
<feature type="binding site" evidence="6">
    <location>
        <position position="168"/>
    </location>
    <ligand>
        <name>Zn(2+)</name>
        <dbReference type="ChEBI" id="CHEBI:29105"/>
        <label>2</label>
    </ligand>
</feature>
<evidence type="ECO:0000256" key="1">
    <source>
        <dbReference type="ARBA" id="ARBA00002368"/>
    </source>
</evidence>
<dbReference type="InterPro" id="IPR032466">
    <property type="entry name" value="Metal_Hydrolase"/>
</dbReference>
<dbReference type="HAMAP" id="MF_00220_B">
    <property type="entry name" value="PyrC_classI_B"/>
    <property type="match status" value="1"/>
</dbReference>
<feature type="binding site" evidence="6">
    <location>
        <position position="168"/>
    </location>
    <ligand>
        <name>Zn(2+)</name>
        <dbReference type="ChEBI" id="CHEBI:29105"/>
        <label>1</label>
    </ligand>
</feature>
<dbReference type="GO" id="GO:0004151">
    <property type="term" value="F:dihydroorotase activity"/>
    <property type="evidence" value="ECO:0007669"/>
    <property type="project" value="UniProtKB-UniRule"/>
</dbReference>
<sequence>MTQAILIRGARLAADLVERGTGIEGVAQHDLRLADGRIVERRASAIEPRLEPRDGERVIEADGLVALTGFVDLHTHLREPGFEQSETVLTGTRAAAAGGFTTVFAMANTLPVQDTAGVVEQVQALGDAAGYATVRPIGAVTEDLEGVRLSEIGAMAQSRAQVRVFSDDGKCVHDPLLMRRALEYVKTFDGVIAQHAQDPRLTEGSQMNEGALSSELGLKGWPAVAEESIIARDVLLAEHVGARLHICHLSTAGSVEVIRWAKGRGIQVTAEVTPHHLILTEDLARSYDARYKVNPPLRREEDVRALRQAVADGLIDIVATDHAPHPVEAKECEWDSAAFGMVGLESAFPIALLSLIQPGHASWAELEVLLSQKPAEIGRLRVGADGEHPSTLDVDQPADIVLVDPEGTSVFDTARLYGQSTNSPFLGMELPGRVTHTIRQGYLTLADGELADAAVVAGLSTAQLPSSPALNSPAQNGASA</sequence>
<evidence type="ECO:0000256" key="2">
    <source>
        <dbReference type="ARBA" id="ARBA00010286"/>
    </source>
</evidence>
<keyword evidence="3 6" id="KW-0479">Metal-binding</keyword>
<dbReference type="NCBIfam" id="TIGR00857">
    <property type="entry name" value="pyrC_multi"/>
    <property type="match status" value="1"/>
</dbReference>
<dbReference type="SUPFAM" id="SSF51338">
    <property type="entry name" value="Composite domain of metallo-dependent hydrolases"/>
    <property type="match status" value="1"/>
</dbReference>
<dbReference type="InterPro" id="IPR024403">
    <property type="entry name" value="DHOase_cat"/>
</dbReference>
<dbReference type="AlphaFoldDB" id="A0A542Y3I7"/>
<feature type="active site" evidence="6">
    <location>
        <position position="321"/>
    </location>
</feature>
<feature type="binding site" evidence="6">
    <location>
        <position position="74"/>
    </location>
    <ligand>
        <name>Zn(2+)</name>
        <dbReference type="ChEBI" id="CHEBI:29105"/>
        <label>1</label>
    </ligand>
</feature>
<dbReference type="EMBL" id="VFON01000001">
    <property type="protein sequence ID" value="TQL42645.1"/>
    <property type="molecule type" value="Genomic_DNA"/>
</dbReference>
<evidence type="ECO:0000259" key="7">
    <source>
        <dbReference type="Pfam" id="PF12890"/>
    </source>
</evidence>
<keyword evidence="5 6" id="KW-0665">Pyrimidine biosynthesis</keyword>
<dbReference type="PANTHER" id="PTHR43668:SF2">
    <property type="entry name" value="ALLANTOINASE"/>
    <property type="match status" value="1"/>
</dbReference>
<dbReference type="InterPro" id="IPR050138">
    <property type="entry name" value="DHOase/Allantoinase_Hydrolase"/>
</dbReference>
<dbReference type="GO" id="GO:0006145">
    <property type="term" value="P:purine nucleobase catabolic process"/>
    <property type="evidence" value="ECO:0007669"/>
    <property type="project" value="TreeGrafter"/>
</dbReference>
<evidence type="ECO:0000256" key="6">
    <source>
        <dbReference type="HAMAP-Rule" id="MF_00220"/>
    </source>
</evidence>
<feature type="binding site" evidence="6">
    <location>
        <position position="108"/>
    </location>
    <ligand>
        <name>substrate</name>
    </ligand>
</feature>
<dbReference type="RefSeq" id="WP_141886069.1">
    <property type="nucleotide sequence ID" value="NZ_BAAAUY010000013.1"/>
</dbReference>
<name>A0A542Y3I7_9MICO</name>
<dbReference type="InterPro" id="IPR004722">
    <property type="entry name" value="DHOase"/>
</dbReference>
<keyword evidence="4 6" id="KW-0378">Hydrolase</keyword>
<gene>
    <name evidence="6" type="primary">pyrC</name>
    <name evidence="8" type="ORF">FB468_0649</name>
</gene>
<feature type="binding site" evidence="6">
    <location>
        <begin position="76"/>
        <end position="78"/>
    </location>
    <ligand>
        <name>substrate</name>
    </ligand>
</feature>
<dbReference type="GO" id="GO:0044205">
    <property type="term" value="P:'de novo' UMP biosynthetic process"/>
    <property type="evidence" value="ECO:0007669"/>
    <property type="project" value="UniProtKB-UniRule"/>
</dbReference>
<protein>
    <recommendedName>
        <fullName evidence="6">Dihydroorotase</fullName>
        <shortName evidence="6">DHOase</shortName>
        <ecNumber evidence="6">3.5.2.3</ecNumber>
    </recommendedName>
</protein>
<dbReference type="EC" id="3.5.2.3" evidence="6"/>
<evidence type="ECO:0000256" key="5">
    <source>
        <dbReference type="ARBA" id="ARBA00022975"/>
    </source>
</evidence>
<dbReference type="GO" id="GO:0005737">
    <property type="term" value="C:cytoplasm"/>
    <property type="evidence" value="ECO:0007669"/>
    <property type="project" value="TreeGrafter"/>
</dbReference>
<organism evidence="8 9">
    <name type="scientific">Leucobacter komagatae</name>
    <dbReference type="NCBI Taxonomy" id="55969"/>
    <lineage>
        <taxon>Bacteria</taxon>
        <taxon>Bacillati</taxon>
        <taxon>Actinomycetota</taxon>
        <taxon>Actinomycetes</taxon>
        <taxon>Micrococcales</taxon>
        <taxon>Microbacteriaceae</taxon>
        <taxon>Leucobacter</taxon>
    </lineage>
</organism>
<dbReference type="PROSITE" id="PS00483">
    <property type="entry name" value="DIHYDROOROTASE_2"/>
    <property type="match status" value="1"/>
</dbReference>
<keyword evidence="6" id="KW-0862">Zinc</keyword>
<reference evidence="8 9" key="1">
    <citation type="submission" date="2019-06" db="EMBL/GenBank/DDBJ databases">
        <title>Sequencing the genomes of 1000 actinobacteria strains.</title>
        <authorList>
            <person name="Klenk H.-P."/>
        </authorList>
    </citation>
    <scope>NUCLEOTIDE SEQUENCE [LARGE SCALE GENOMIC DNA]</scope>
    <source>
        <strain evidence="8 9">DSM 8803</strain>
    </source>
</reference>
<evidence type="ECO:0000256" key="3">
    <source>
        <dbReference type="ARBA" id="ARBA00022723"/>
    </source>
</evidence>
<comment type="catalytic activity">
    <reaction evidence="6">
        <text>(S)-dihydroorotate + H2O = N-carbamoyl-L-aspartate + H(+)</text>
        <dbReference type="Rhea" id="RHEA:24296"/>
        <dbReference type="ChEBI" id="CHEBI:15377"/>
        <dbReference type="ChEBI" id="CHEBI:15378"/>
        <dbReference type="ChEBI" id="CHEBI:30864"/>
        <dbReference type="ChEBI" id="CHEBI:32814"/>
        <dbReference type="EC" id="3.5.2.3"/>
    </reaction>
</comment>
<dbReference type="PANTHER" id="PTHR43668">
    <property type="entry name" value="ALLANTOINASE"/>
    <property type="match status" value="1"/>
</dbReference>
<proteinExistence type="inferred from homology"/>
<feature type="binding site" evidence="6">
    <location>
        <begin position="339"/>
        <end position="340"/>
    </location>
    <ligand>
        <name>substrate</name>
    </ligand>
</feature>
<keyword evidence="9" id="KW-1185">Reference proteome</keyword>
<dbReference type="CDD" id="cd01317">
    <property type="entry name" value="DHOase_IIa"/>
    <property type="match status" value="1"/>
</dbReference>
<dbReference type="Gene3D" id="2.30.40.10">
    <property type="entry name" value="Urease, subunit C, domain 1"/>
    <property type="match status" value="1"/>
</dbReference>
<feature type="binding site" evidence="6">
    <location>
        <position position="325"/>
    </location>
    <ligand>
        <name>substrate</name>
    </ligand>
</feature>
<feature type="binding site" evidence="6">
    <location>
        <position position="294"/>
    </location>
    <ligand>
        <name>substrate</name>
    </ligand>
</feature>
<dbReference type="Proteomes" id="UP000319094">
    <property type="component" value="Unassembled WGS sequence"/>
</dbReference>
<dbReference type="UniPathway" id="UPA00070">
    <property type="reaction ID" value="UER00117"/>
</dbReference>
<feature type="domain" description="Dihydroorotase catalytic" evidence="7">
    <location>
        <begin position="65"/>
        <end position="251"/>
    </location>
</feature>
<dbReference type="InterPro" id="IPR011059">
    <property type="entry name" value="Metal-dep_hydrolase_composite"/>
</dbReference>